<reference evidence="2 3" key="1">
    <citation type="submission" date="2024-03" db="EMBL/GenBank/DDBJ databases">
        <title>Novel species of the genus Variovorax.</title>
        <authorList>
            <person name="Liu Q."/>
            <person name="Xin Y.-H."/>
        </authorList>
    </citation>
    <scope>NUCLEOTIDE SEQUENCE [LARGE SCALE GENOMIC DNA]</scope>
    <source>
        <strain evidence="2 3">KACC 18901</strain>
    </source>
</reference>
<keyword evidence="1" id="KW-0812">Transmembrane</keyword>
<sequence>MIVAALIAVTLIAAVYVALNVLIVLAIGRCASSIAARAARTAK</sequence>
<organism evidence="2 3">
    <name type="scientific">Variovorax robiniae</name>
    <dbReference type="NCBI Taxonomy" id="1836199"/>
    <lineage>
        <taxon>Bacteria</taxon>
        <taxon>Pseudomonadati</taxon>
        <taxon>Pseudomonadota</taxon>
        <taxon>Betaproteobacteria</taxon>
        <taxon>Burkholderiales</taxon>
        <taxon>Comamonadaceae</taxon>
        <taxon>Variovorax</taxon>
    </lineage>
</organism>
<dbReference type="RefSeq" id="WP_340339322.1">
    <property type="nucleotide sequence ID" value="NZ_JBBKZS010000026.1"/>
</dbReference>
<keyword evidence="3" id="KW-1185">Reference proteome</keyword>
<proteinExistence type="predicted"/>
<evidence type="ECO:0000313" key="3">
    <source>
        <dbReference type="Proteomes" id="UP001367030"/>
    </source>
</evidence>
<keyword evidence="1" id="KW-0472">Membrane</keyword>
<feature type="transmembrane region" description="Helical" evidence="1">
    <location>
        <begin position="6"/>
        <end position="27"/>
    </location>
</feature>
<gene>
    <name evidence="2" type="ORF">WKW79_32260</name>
</gene>
<name>A0ABU8XJJ6_9BURK</name>
<accession>A0ABU8XJJ6</accession>
<dbReference type="Proteomes" id="UP001367030">
    <property type="component" value="Unassembled WGS sequence"/>
</dbReference>
<evidence type="ECO:0000313" key="2">
    <source>
        <dbReference type="EMBL" id="MEJ8859280.1"/>
    </source>
</evidence>
<keyword evidence="1" id="KW-1133">Transmembrane helix</keyword>
<protein>
    <submittedName>
        <fullName evidence="2">Uncharacterized protein</fullName>
    </submittedName>
</protein>
<comment type="caution">
    <text evidence="2">The sequence shown here is derived from an EMBL/GenBank/DDBJ whole genome shotgun (WGS) entry which is preliminary data.</text>
</comment>
<evidence type="ECO:0000256" key="1">
    <source>
        <dbReference type="SAM" id="Phobius"/>
    </source>
</evidence>
<dbReference type="EMBL" id="JBBKZS010000026">
    <property type="protein sequence ID" value="MEJ8859280.1"/>
    <property type="molecule type" value="Genomic_DNA"/>
</dbReference>